<protein>
    <submittedName>
        <fullName evidence="1">Uncharacterized protein</fullName>
    </submittedName>
</protein>
<keyword evidence="2" id="KW-1185">Reference proteome</keyword>
<reference evidence="1 2" key="1">
    <citation type="journal article" date="2019" name="Nat. Ecol. Evol.">
        <title>Megaphylogeny resolves global patterns of mushroom evolution.</title>
        <authorList>
            <person name="Varga T."/>
            <person name="Krizsan K."/>
            <person name="Foldi C."/>
            <person name="Dima B."/>
            <person name="Sanchez-Garcia M."/>
            <person name="Sanchez-Ramirez S."/>
            <person name="Szollosi G.J."/>
            <person name="Szarkandi J.G."/>
            <person name="Papp V."/>
            <person name="Albert L."/>
            <person name="Andreopoulos W."/>
            <person name="Angelini C."/>
            <person name="Antonin V."/>
            <person name="Barry K.W."/>
            <person name="Bougher N.L."/>
            <person name="Buchanan P."/>
            <person name="Buyck B."/>
            <person name="Bense V."/>
            <person name="Catcheside P."/>
            <person name="Chovatia M."/>
            <person name="Cooper J."/>
            <person name="Damon W."/>
            <person name="Desjardin D."/>
            <person name="Finy P."/>
            <person name="Geml J."/>
            <person name="Haridas S."/>
            <person name="Hughes K."/>
            <person name="Justo A."/>
            <person name="Karasinski D."/>
            <person name="Kautmanova I."/>
            <person name="Kiss B."/>
            <person name="Kocsube S."/>
            <person name="Kotiranta H."/>
            <person name="LaButti K.M."/>
            <person name="Lechner B.E."/>
            <person name="Liimatainen K."/>
            <person name="Lipzen A."/>
            <person name="Lukacs Z."/>
            <person name="Mihaltcheva S."/>
            <person name="Morgado L.N."/>
            <person name="Niskanen T."/>
            <person name="Noordeloos M.E."/>
            <person name="Ohm R.A."/>
            <person name="Ortiz-Santana B."/>
            <person name="Ovrebo C."/>
            <person name="Racz N."/>
            <person name="Riley R."/>
            <person name="Savchenko A."/>
            <person name="Shiryaev A."/>
            <person name="Soop K."/>
            <person name="Spirin V."/>
            <person name="Szebenyi C."/>
            <person name="Tomsovsky M."/>
            <person name="Tulloss R.E."/>
            <person name="Uehling J."/>
            <person name="Grigoriev I.V."/>
            <person name="Vagvolgyi C."/>
            <person name="Papp T."/>
            <person name="Martin F.M."/>
            <person name="Miettinen O."/>
            <person name="Hibbett D.S."/>
            <person name="Nagy L.G."/>
        </authorList>
    </citation>
    <scope>NUCLEOTIDE SEQUENCE [LARGE SCALE GENOMIC DNA]</scope>
    <source>
        <strain evidence="1 2">NL-1719</strain>
    </source>
</reference>
<gene>
    <name evidence="1" type="ORF">BDN72DRAFT_903448</name>
</gene>
<feature type="non-terminal residue" evidence="1">
    <location>
        <position position="187"/>
    </location>
</feature>
<name>A0ACD3A9G5_9AGAR</name>
<evidence type="ECO:0000313" key="1">
    <source>
        <dbReference type="EMBL" id="TFK62171.1"/>
    </source>
</evidence>
<organism evidence="1 2">
    <name type="scientific">Pluteus cervinus</name>
    <dbReference type="NCBI Taxonomy" id="181527"/>
    <lineage>
        <taxon>Eukaryota</taxon>
        <taxon>Fungi</taxon>
        <taxon>Dikarya</taxon>
        <taxon>Basidiomycota</taxon>
        <taxon>Agaricomycotina</taxon>
        <taxon>Agaricomycetes</taxon>
        <taxon>Agaricomycetidae</taxon>
        <taxon>Agaricales</taxon>
        <taxon>Pluteineae</taxon>
        <taxon>Pluteaceae</taxon>
        <taxon>Pluteus</taxon>
    </lineage>
</organism>
<dbReference type="EMBL" id="ML208600">
    <property type="protein sequence ID" value="TFK62171.1"/>
    <property type="molecule type" value="Genomic_DNA"/>
</dbReference>
<proteinExistence type="predicted"/>
<accession>A0ACD3A9G5</accession>
<sequence>MASPRCHRARSAVQTHPSLPRPPNVSAHATFGTQSRPFLQANQLPGLATQSMIVTTSPKQPQKIQILDGGISISTLLESTIESEDDYPDSDAESESESESFDLVSVASSIPDSSSDEESTIQPRASPVTDAYPRCPKPLPVSPISPKEKARRRRNAYFSRRRSEKRVEAAFARRYSKTFEYKPPNSA</sequence>
<evidence type="ECO:0000313" key="2">
    <source>
        <dbReference type="Proteomes" id="UP000308600"/>
    </source>
</evidence>
<dbReference type="Proteomes" id="UP000308600">
    <property type="component" value="Unassembled WGS sequence"/>
</dbReference>